<feature type="chain" id="PRO_5042226427" evidence="1">
    <location>
        <begin position="21"/>
        <end position="61"/>
    </location>
</feature>
<dbReference type="EMBL" id="JARKIF010000013">
    <property type="protein sequence ID" value="KAJ7624801.1"/>
    <property type="molecule type" value="Genomic_DNA"/>
</dbReference>
<dbReference type="Proteomes" id="UP001221142">
    <property type="component" value="Unassembled WGS sequence"/>
</dbReference>
<evidence type="ECO:0000313" key="2">
    <source>
        <dbReference type="EMBL" id="KAJ7624801.1"/>
    </source>
</evidence>
<proteinExistence type="predicted"/>
<keyword evidence="1" id="KW-0732">Signal</keyword>
<accession>A0AAD7FHR9</accession>
<evidence type="ECO:0000256" key="1">
    <source>
        <dbReference type="SAM" id="SignalP"/>
    </source>
</evidence>
<organism evidence="2 3">
    <name type="scientific">Roridomyces roridus</name>
    <dbReference type="NCBI Taxonomy" id="1738132"/>
    <lineage>
        <taxon>Eukaryota</taxon>
        <taxon>Fungi</taxon>
        <taxon>Dikarya</taxon>
        <taxon>Basidiomycota</taxon>
        <taxon>Agaricomycotina</taxon>
        <taxon>Agaricomycetes</taxon>
        <taxon>Agaricomycetidae</taxon>
        <taxon>Agaricales</taxon>
        <taxon>Marasmiineae</taxon>
        <taxon>Mycenaceae</taxon>
        <taxon>Roridomyces</taxon>
    </lineage>
</organism>
<gene>
    <name evidence="2" type="ORF">FB45DRAFT_1030927</name>
</gene>
<evidence type="ECO:0000313" key="3">
    <source>
        <dbReference type="Proteomes" id="UP001221142"/>
    </source>
</evidence>
<keyword evidence="3" id="KW-1185">Reference proteome</keyword>
<name>A0AAD7FHR9_9AGAR</name>
<sequence>MRFNLILSSIIALAATLAVATPVAKPRGGLDVRVDAASVVKRISPRCLGKGCAPEVIGVPW</sequence>
<reference evidence="2" key="1">
    <citation type="submission" date="2023-03" db="EMBL/GenBank/DDBJ databases">
        <title>Massive genome expansion in bonnet fungi (Mycena s.s.) driven by repeated elements and novel gene families across ecological guilds.</title>
        <authorList>
            <consortium name="Lawrence Berkeley National Laboratory"/>
            <person name="Harder C.B."/>
            <person name="Miyauchi S."/>
            <person name="Viragh M."/>
            <person name="Kuo A."/>
            <person name="Thoen E."/>
            <person name="Andreopoulos B."/>
            <person name="Lu D."/>
            <person name="Skrede I."/>
            <person name="Drula E."/>
            <person name="Henrissat B."/>
            <person name="Morin E."/>
            <person name="Kohler A."/>
            <person name="Barry K."/>
            <person name="LaButti K."/>
            <person name="Morin E."/>
            <person name="Salamov A."/>
            <person name="Lipzen A."/>
            <person name="Mereny Z."/>
            <person name="Hegedus B."/>
            <person name="Baldrian P."/>
            <person name="Stursova M."/>
            <person name="Weitz H."/>
            <person name="Taylor A."/>
            <person name="Grigoriev I.V."/>
            <person name="Nagy L.G."/>
            <person name="Martin F."/>
            <person name="Kauserud H."/>
        </authorList>
    </citation>
    <scope>NUCLEOTIDE SEQUENCE</scope>
    <source>
        <strain evidence="2">9284</strain>
    </source>
</reference>
<protein>
    <submittedName>
        <fullName evidence="2">Uncharacterized protein</fullName>
    </submittedName>
</protein>
<dbReference type="AlphaFoldDB" id="A0AAD7FHR9"/>
<feature type="signal peptide" evidence="1">
    <location>
        <begin position="1"/>
        <end position="20"/>
    </location>
</feature>
<comment type="caution">
    <text evidence="2">The sequence shown here is derived from an EMBL/GenBank/DDBJ whole genome shotgun (WGS) entry which is preliminary data.</text>
</comment>